<dbReference type="SMART" id="SM01207">
    <property type="entry name" value="G3P_acyltransf"/>
    <property type="match status" value="1"/>
</dbReference>
<keyword evidence="3 10" id="KW-0808">Transferase</keyword>
<keyword evidence="4 10" id="KW-0812">Transmembrane</keyword>
<comment type="catalytic activity">
    <reaction evidence="10">
        <text>an acyl phosphate + sn-glycerol 3-phosphate = a 1-acyl-sn-glycero-3-phosphate + phosphate</text>
        <dbReference type="Rhea" id="RHEA:34075"/>
        <dbReference type="ChEBI" id="CHEBI:43474"/>
        <dbReference type="ChEBI" id="CHEBI:57597"/>
        <dbReference type="ChEBI" id="CHEBI:57970"/>
        <dbReference type="ChEBI" id="CHEBI:59918"/>
        <dbReference type="EC" id="2.3.1.275"/>
    </reaction>
</comment>
<evidence type="ECO:0000256" key="6">
    <source>
        <dbReference type="ARBA" id="ARBA00023098"/>
    </source>
</evidence>
<evidence type="ECO:0000256" key="4">
    <source>
        <dbReference type="ARBA" id="ARBA00022692"/>
    </source>
</evidence>
<evidence type="ECO:0000256" key="1">
    <source>
        <dbReference type="ARBA" id="ARBA00022475"/>
    </source>
</evidence>
<keyword evidence="5 10" id="KW-1133">Transmembrane helix</keyword>
<reference evidence="11 12" key="1">
    <citation type="journal article" date="2003" name="Int. J. Syst. Evol. Microbiol.">
        <title>Bacillus nealsonii sp. nov., isolated from a spacecraft-assembly facility, whose spores are gamma-radiation resistant.</title>
        <authorList>
            <person name="Venkateswaran K."/>
            <person name="Kempf M."/>
            <person name="Chen F."/>
            <person name="Satomi M."/>
            <person name="Nicholson W."/>
            <person name="Kern R."/>
        </authorList>
    </citation>
    <scope>NUCLEOTIDE SEQUENCE [LARGE SCALE GENOMIC DNA]</scope>
    <source>
        <strain evidence="11 12">FO-92</strain>
    </source>
</reference>
<dbReference type="Pfam" id="PF02660">
    <property type="entry name" value="G3P_acyltransf"/>
    <property type="match status" value="1"/>
</dbReference>
<dbReference type="EMBL" id="PISE01000029">
    <property type="protein sequence ID" value="PKG23081.1"/>
    <property type="molecule type" value="Genomic_DNA"/>
</dbReference>
<dbReference type="GO" id="GO:0005886">
    <property type="term" value="C:plasma membrane"/>
    <property type="evidence" value="ECO:0007669"/>
    <property type="project" value="UniProtKB-SubCell"/>
</dbReference>
<keyword evidence="6 10" id="KW-0443">Lipid metabolism</keyword>
<keyword evidence="8 10" id="KW-0594">Phospholipid biosynthesis</keyword>
<evidence type="ECO:0000256" key="5">
    <source>
        <dbReference type="ARBA" id="ARBA00022989"/>
    </source>
</evidence>
<evidence type="ECO:0000313" key="11">
    <source>
        <dbReference type="EMBL" id="PKG23081.1"/>
    </source>
</evidence>
<dbReference type="PANTHER" id="PTHR30309:SF0">
    <property type="entry name" value="GLYCEROL-3-PHOSPHATE ACYLTRANSFERASE-RELATED"/>
    <property type="match status" value="1"/>
</dbReference>
<evidence type="ECO:0000256" key="8">
    <source>
        <dbReference type="ARBA" id="ARBA00023209"/>
    </source>
</evidence>
<gene>
    <name evidence="10" type="primary">plsY</name>
    <name evidence="11" type="ORF">CWS01_13475</name>
</gene>
<dbReference type="HAMAP" id="MF_01043">
    <property type="entry name" value="PlsY"/>
    <property type="match status" value="1"/>
</dbReference>
<dbReference type="Proteomes" id="UP000233375">
    <property type="component" value="Unassembled WGS sequence"/>
</dbReference>
<evidence type="ECO:0000256" key="7">
    <source>
        <dbReference type="ARBA" id="ARBA00023136"/>
    </source>
</evidence>
<comment type="similarity">
    <text evidence="10">Belongs to the PlsY family.</text>
</comment>
<feature type="transmembrane region" description="Helical" evidence="10">
    <location>
        <begin position="76"/>
        <end position="97"/>
    </location>
</feature>
<dbReference type="AlphaFoldDB" id="A0A2N0Z0Q2"/>
<keyword evidence="7 10" id="KW-0472">Membrane</keyword>
<protein>
    <recommendedName>
        <fullName evidence="10">Glycerol-3-phosphate acyltransferase</fullName>
    </recommendedName>
    <alternativeName>
        <fullName evidence="10">Acyl-PO4 G3P acyltransferase</fullName>
    </alternativeName>
    <alternativeName>
        <fullName evidence="10">Acyl-phosphate--glycerol-3-phosphate acyltransferase</fullName>
    </alternativeName>
    <alternativeName>
        <fullName evidence="10">G3P acyltransferase</fullName>
        <shortName evidence="10">GPAT</shortName>
        <ecNumber evidence="10">2.3.1.275</ecNumber>
    </alternativeName>
    <alternativeName>
        <fullName evidence="10">Lysophosphatidic acid synthase</fullName>
        <shortName evidence="10">LPA synthase</shortName>
    </alternativeName>
</protein>
<dbReference type="EC" id="2.3.1.275" evidence="10"/>
<keyword evidence="9 10" id="KW-1208">Phospholipid metabolism</keyword>
<name>A0A2N0Z0Q2_9BACI</name>
<evidence type="ECO:0000256" key="2">
    <source>
        <dbReference type="ARBA" id="ARBA00022516"/>
    </source>
</evidence>
<organism evidence="11 12">
    <name type="scientific">Niallia nealsonii</name>
    <dbReference type="NCBI Taxonomy" id="115979"/>
    <lineage>
        <taxon>Bacteria</taxon>
        <taxon>Bacillati</taxon>
        <taxon>Bacillota</taxon>
        <taxon>Bacilli</taxon>
        <taxon>Bacillales</taxon>
        <taxon>Bacillaceae</taxon>
        <taxon>Niallia</taxon>
    </lineage>
</organism>
<dbReference type="InterPro" id="IPR003811">
    <property type="entry name" value="G3P_acylTferase_PlsY"/>
</dbReference>
<feature type="transmembrane region" description="Helical" evidence="10">
    <location>
        <begin position="163"/>
        <end position="185"/>
    </location>
</feature>
<dbReference type="GO" id="GO:0043772">
    <property type="term" value="F:acyl-phosphate glycerol-3-phosphate acyltransferase activity"/>
    <property type="evidence" value="ECO:0007669"/>
    <property type="project" value="UniProtKB-UniRule"/>
</dbReference>
<keyword evidence="1 10" id="KW-1003">Cell membrane</keyword>
<feature type="transmembrane region" description="Helical" evidence="10">
    <location>
        <begin position="52"/>
        <end position="70"/>
    </location>
</feature>
<comment type="subunit">
    <text evidence="10">Probably interacts with PlsX.</text>
</comment>
<feature type="transmembrane region" description="Helical" evidence="10">
    <location>
        <begin position="138"/>
        <end position="156"/>
    </location>
</feature>
<keyword evidence="12" id="KW-1185">Reference proteome</keyword>
<comment type="pathway">
    <text evidence="10">Lipid metabolism; phospholipid metabolism.</text>
</comment>
<evidence type="ECO:0000256" key="3">
    <source>
        <dbReference type="ARBA" id="ARBA00022679"/>
    </source>
</evidence>
<keyword evidence="2 10" id="KW-0444">Lipid biosynthesis</keyword>
<dbReference type="GO" id="GO:0008654">
    <property type="term" value="P:phospholipid biosynthetic process"/>
    <property type="evidence" value="ECO:0007669"/>
    <property type="project" value="UniProtKB-UniRule"/>
</dbReference>
<comment type="caution">
    <text evidence="11">The sequence shown here is derived from an EMBL/GenBank/DDBJ whole genome shotgun (WGS) entry which is preliminary data.</text>
</comment>
<sequence length="192" mass="21456">MILFFYFLLAYCTGNILFGFVVSKFLANKDIRKEGSKNAGARNAGRLYGKKAFICTFFGDALKGAFIVYLGRVLDYSTSILLLGLLFACAGHIKPIFFQWKGGKGISAFIGGIIVIQPIFIVIILASFLLFYLIYRSFTVPGLLSLATCCVSFLFLKENIFSFFIAMILMAMIILSHNIPLRHFIPKKVNTN</sequence>
<evidence type="ECO:0000256" key="10">
    <source>
        <dbReference type="HAMAP-Rule" id="MF_01043"/>
    </source>
</evidence>
<feature type="transmembrane region" description="Helical" evidence="10">
    <location>
        <begin position="6"/>
        <end position="27"/>
    </location>
</feature>
<accession>A0A2N0Z0Q2</accession>
<evidence type="ECO:0000256" key="9">
    <source>
        <dbReference type="ARBA" id="ARBA00023264"/>
    </source>
</evidence>
<dbReference type="UniPathway" id="UPA00085"/>
<dbReference type="PANTHER" id="PTHR30309">
    <property type="entry name" value="INNER MEMBRANE PROTEIN YGIH"/>
    <property type="match status" value="1"/>
</dbReference>
<comment type="function">
    <text evidence="10">Catalyzes the transfer of an acyl group from acyl-phosphate (acyl-PO(4)) to glycerol-3-phosphate (G3P) to form lysophosphatidic acid (LPA). This enzyme utilizes acyl-phosphate as fatty acyl donor, but not acyl-CoA or acyl-ACP.</text>
</comment>
<proteinExistence type="inferred from homology"/>
<comment type="subcellular location">
    <subcellularLocation>
        <location evidence="10">Cell membrane</location>
        <topology evidence="10">Multi-pass membrane protein</topology>
    </subcellularLocation>
</comment>
<evidence type="ECO:0000313" key="12">
    <source>
        <dbReference type="Proteomes" id="UP000233375"/>
    </source>
</evidence>
<feature type="transmembrane region" description="Helical" evidence="10">
    <location>
        <begin position="109"/>
        <end position="132"/>
    </location>
</feature>
<keyword evidence="11" id="KW-0012">Acyltransferase</keyword>